<dbReference type="EMBL" id="JACRSP010000001">
    <property type="protein sequence ID" value="MBC8535286.1"/>
    <property type="molecule type" value="Genomic_DNA"/>
</dbReference>
<evidence type="ECO:0000313" key="3">
    <source>
        <dbReference type="Proteomes" id="UP000620366"/>
    </source>
</evidence>
<proteinExistence type="predicted"/>
<protein>
    <submittedName>
        <fullName evidence="2">Uncharacterized protein</fullName>
    </submittedName>
</protein>
<keyword evidence="1" id="KW-0732">Signal</keyword>
<feature type="signal peptide" evidence="1">
    <location>
        <begin position="1"/>
        <end position="20"/>
    </location>
</feature>
<gene>
    <name evidence="2" type="ORF">H8695_01055</name>
</gene>
<dbReference type="AlphaFoldDB" id="A0A926DCH2"/>
<organism evidence="2 3">
    <name type="scientific">Feifania hominis</name>
    <dbReference type="NCBI Taxonomy" id="2763660"/>
    <lineage>
        <taxon>Bacteria</taxon>
        <taxon>Bacillati</taxon>
        <taxon>Bacillota</taxon>
        <taxon>Clostridia</taxon>
        <taxon>Eubacteriales</taxon>
        <taxon>Feifaniaceae</taxon>
        <taxon>Feifania</taxon>
    </lineage>
</organism>
<accession>A0A926DCH2</accession>
<reference evidence="2" key="1">
    <citation type="submission" date="2020-08" db="EMBL/GenBank/DDBJ databases">
        <title>Genome public.</title>
        <authorList>
            <person name="Liu C."/>
            <person name="Sun Q."/>
        </authorList>
    </citation>
    <scope>NUCLEOTIDE SEQUENCE</scope>
    <source>
        <strain evidence="2">BX7</strain>
    </source>
</reference>
<dbReference type="RefSeq" id="WP_249298920.1">
    <property type="nucleotide sequence ID" value="NZ_JACRSP010000001.1"/>
</dbReference>
<name>A0A926DCH2_9FIRM</name>
<feature type="chain" id="PRO_5038889898" evidence="1">
    <location>
        <begin position="21"/>
        <end position="575"/>
    </location>
</feature>
<dbReference type="SUPFAM" id="SSF69304">
    <property type="entry name" value="Tricorn protease N-terminal domain"/>
    <property type="match status" value="1"/>
</dbReference>
<sequence>MKHRSILRALALVLVMAALLGGCSKEQPDPSDPILPDGLPLPWEEHEVLATITDSATLAEAWDPLLFNASYSFQDGFADYDELTTIEVLTFLRYCALHEGDWVSDGPFDDAFYENMENQLSKERALALAGRYFGRDVINDENYPDLYTDAATGMEYYLGFQKGPDYDTPAYDAGEPFRLTKIEQVTERDYIAFVERIESRDGETVVVRNQYYYLGRHDDGTFYLTGGVSRWDEYYDAELSGELTHFDTVLGRSAQRYYSLELLGEPMAVGERLLFVGLQNNNYAAEYKSSATGESLLTRELTVDGQNLAFASLGETIHGALYRNDCLVITSSRALYLFDGDLEFINRVPLPVVIGEAYDVSDDLTQVVACNDSGVSLINLAENSSELLLAHPNADGDEEQQVRYVTAGFVQGDSKIFAMANGYEWTDSFALYDLAQRSVITYPAPYSRLLYSSDDGGAVILSADEDSIAPALLIDFATGDLRQADFDHNVSLMPSRLAGDDLYFVEQSEREDGKQVYALKIHSFETAEDSPALFTAVTEPHGYIGEFDLLAILPDGRALIRYYFLGTFGYGITAG</sequence>
<dbReference type="PROSITE" id="PS51257">
    <property type="entry name" value="PROKAR_LIPOPROTEIN"/>
    <property type="match status" value="1"/>
</dbReference>
<evidence type="ECO:0000256" key="1">
    <source>
        <dbReference type="SAM" id="SignalP"/>
    </source>
</evidence>
<dbReference type="Proteomes" id="UP000620366">
    <property type="component" value="Unassembled WGS sequence"/>
</dbReference>
<evidence type="ECO:0000313" key="2">
    <source>
        <dbReference type="EMBL" id="MBC8535286.1"/>
    </source>
</evidence>
<comment type="caution">
    <text evidence="2">The sequence shown here is derived from an EMBL/GenBank/DDBJ whole genome shotgun (WGS) entry which is preliminary data.</text>
</comment>
<keyword evidence="3" id="KW-1185">Reference proteome</keyword>